<evidence type="ECO:0000256" key="3">
    <source>
        <dbReference type="SAM" id="MobiDB-lite"/>
    </source>
</evidence>
<keyword evidence="2" id="KW-0560">Oxidoreductase</keyword>
<dbReference type="GO" id="GO:0005886">
    <property type="term" value="C:plasma membrane"/>
    <property type="evidence" value="ECO:0007669"/>
    <property type="project" value="TreeGrafter"/>
</dbReference>
<dbReference type="InterPro" id="IPR005097">
    <property type="entry name" value="Sacchrp_dh_NADP-bd"/>
</dbReference>
<dbReference type="GO" id="GO:0016491">
    <property type="term" value="F:oxidoreductase activity"/>
    <property type="evidence" value="ECO:0007669"/>
    <property type="project" value="UniProtKB-KW"/>
</dbReference>
<feature type="region of interest" description="Disordered" evidence="3">
    <location>
        <begin position="210"/>
        <end position="231"/>
    </location>
</feature>
<keyword evidence="6" id="KW-1185">Reference proteome</keyword>
<name>A0A7G1IFI5_MYCKA</name>
<comment type="similarity">
    <text evidence="1">Belongs to the saccharopine dehydrogenase family. Enoyl reductase subfamily.</text>
</comment>
<dbReference type="Gene3D" id="3.40.50.720">
    <property type="entry name" value="NAD(P)-binding Rossmann-like Domain"/>
    <property type="match status" value="1"/>
</dbReference>
<feature type="region of interest" description="Disordered" evidence="3">
    <location>
        <begin position="463"/>
        <end position="489"/>
    </location>
</feature>
<dbReference type="Proteomes" id="UP000516380">
    <property type="component" value="Chromosome"/>
</dbReference>
<feature type="region of interest" description="Disordered" evidence="3">
    <location>
        <begin position="399"/>
        <end position="445"/>
    </location>
</feature>
<dbReference type="InterPro" id="IPR051276">
    <property type="entry name" value="Saccharopine_DH-like_oxidrdct"/>
</dbReference>
<evidence type="ECO:0000256" key="1">
    <source>
        <dbReference type="ARBA" id="ARBA00010591"/>
    </source>
</evidence>
<dbReference type="Pfam" id="PF03435">
    <property type="entry name" value="Sacchrp_dh_NADP"/>
    <property type="match status" value="1"/>
</dbReference>
<feature type="compositionally biased region" description="Basic and acidic residues" evidence="3">
    <location>
        <begin position="466"/>
        <end position="475"/>
    </location>
</feature>
<dbReference type="InterPro" id="IPR036291">
    <property type="entry name" value="NAD(P)-bd_dom_sf"/>
</dbReference>
<gene>
    <name evidence="5" type="ORF">NIIDMKKI_50620</name>
</gene>
<dbReference type="GO" id="GO:0009247">
    <property type="term" value="P:glycolipid biosynthetic process"/>
    <property type="evidence" value="ECO:0007669"/>
    <property type="project" value="TreeGrafter"/>
</dbReference>
<proteinExistence type="inferred from homology"/>
<protein>
    <recommendedName>
        <fullName evidence="4">Saccharopine dehydrogenase NADP binding domain-containing protein</fullName>
    </recommendedName>
</protein>
<dbReference type="AlphaFoldDB" id="A0A7G1IFI5"/>
<evidence type="ECO:0000313" key="6">
    <source>
        <dbReference type="Proteomes" id="UP000516380"/>
    </source>
</evidence>
<evidence type="ECO:0000313" key="5">
    <source>
        <dbReference type="EMBL" id="BCI89856.1"/>
    </source>
</evidence>
<dbReference type="EMBL" id="AP023343">
    <property type="protein sequence ID" value="BCI89856.1"/>
    <property type="molecule type" value="Genomic_DNA"/>
</dbReference>
<evidence type="ECO:0000259" key="4">
    <source>
        <dbReference type="Pfam" id="PF03435"/>
    </source>
</evidence>
<accession>A0A7G1IFI5</accession>
<organism evidence="5 6">
    <name type="scientific">Mycobacterium kansasii</name>
    <dbReference type="NCBI Taxonomy" id="1768"/>
    <lineage>
        <taxon>Bacteria</taxon>
        <taxon>Bacillati</taxon>
        <taxon>Actinomycetota</taxon>
        <taxon>Actinomycetes</taxon>
        <taxon>Mycobacteriales</taxon>
        <taxon>Mycobacteriaceae</taxon>
        <taxon>Mycobacterium</taxon>
    </lineage>
</organism>
<dbReference type="FunFam" id="3.40.50.720:FF:000413">
    <property type="entry name" value="Trans-acting enoyl reductase"/>
    <property type="match status" value="1"/>
</dbReference>
<reference evidence="5 6" key="1">
    <citation type="submission" date="2020-07" db="EMBL/GenBank/DDBJ databases">
        <title>Mycobacterium kansasii (former subtype) with zoonotic potential isolated from diseased indoor pet cat, Japan.</title>
        <authorList>
            <person name="Fukano H."/>
            <person name="Terazono T."/>
            <person name="Hoshino Y."/>
        </authorList>
    </citation>
    <scope>NUCLEOTIDE SEQUENCE [LARGE SCALE GENOMIC DNA]</scope>
    <source>
        <strain evidence="5 6">Kuro-I</strain>
    </source>
</reference>
<evidence type="ECO:0000256" key="2">
    <source>
        <dbReference type="ARBA" id="ARBA00023002"/>
    </source>
</evidence>
<dbReference type="PANTHER" id="PTHR12286:SF5">
    <property type="entry name" value="SACCHAROPINE DEHYDROGENASE-LIKE OXIDOREDUCTASE"/>
    <property type="match status" value="1"/>
</dbReference>
<sequence>MSPAEREFDIVVYGATGFSGNLTAEHLARAGSSARIALAGRSSERLRAVRETLAPTARDWPLIVADASQPATLEAMATRTRVVLTTVGPYTRYGLPLVAACAKAGTDYADLTGELMFCRNSIDLYHKQAADTGARIVLACGFDSVPSDLSVYLLYRRAIEDGTGELCDTHLVLRSFSQRWVSGGSVATYSEAMRTASSDPDAHRLVNDPYTLTTDRGAEPELGPQPDFPRRRGRDLAPELAGFWTGGFVQGPFNTRIVRRSNALQDWAYGRRFRYSETMSLGRSFLAPVASAVVTGAVAGAIGLGNRYFSRLPRRLVDRITPKPGTGPSRKSRQRGHYRFETYTTTTTGARYLATLRTMSTPTSRLRCCSGSVVWHWRSIAAGFPHCGGPYPRGDDGRCAAGASAGRRDFDRDGPPELTRAGPLPRPADQLGASPAHRADERKLRQRARKILAQAVIRVGPAGLIGKDRHEDLGRRSSRQQSQISPYGP</sequence>
<feature type="domain" description="Saccharopine dehydrogenase NADP binding" evidence="4">
    <location>
        <begin position="10"/>
        <end position="136"/>
    </location>
</feature>
<dbReference type="PANTHER" id="PTHR12286">
    <property type="entry name" value="SACCHAROPINE DEHYDROGENASE-LIKE OXIDOREDUCTASE"/>
    <property type="match status" value="1"/>
</dbReference>
<dbReference type="SUPFAM" id="SSF51735">
    <property type="entry name" value="NAD(P)-binding Rossmann-fold domains"/>
    <property type="match status" value="1"/>
</dbReference>
<feature type="compositionally biased region" description="Basic and acidic residues" evidence="3">
    <location>
        <begin position="406"/>
        <end position="415"/>
    </location>
</feature>